<dbReference type="GO" id="GO:0004674">
    <property type="term" value="F:protein serine/threonine kinase activity"/>
    <property type="evidence" value="ECO:0007669"/>
    <property type="project" value="UniProtKB-KW"/>
</dbReference>
<organism evidence="10 11">
    <name type="scientific">Jimgerdemannia flammicorona</name>
    <dbReference type="NCBI Taxonomy" id="994334"/>
    <lineage>
        <taxon>Eukaryota</taxon>
        <taxon>Fungi</taxon>
        <taxon>Fungi incertae sedis</taxon>
        <taxon>Mucoromycota</taxon>
        <taxon>Mucoromycotina</taxon>
        <taxon>Endogonomycetes</taxon>
        <taxon>Endogonales</taxon>
        <taxon>Endogonaceae</taxon>
        <taxon>Jimgerdemannia</taxon>
    </lineage>
</organism>
<evidence type="ECO:0000256" key="1">
    <source>
        <dbReference type="ARBA" id="ARBA00022527"/>
    </source>
</evidence>
<evidence type="ECO:0000256" key="6">
    <source>
        <dbReference type="PROSITE-ProRule" id="PRU10141"/>
    </source>
</evidence>
<keyword evidence="1" id="KW-0723">Serine/threonine-protein kinase</keyword>
<dbReference type="PROSITE" id="PS50011">
    <property type="entry name" value="PROTEIN_KINASE_DOM"/>
    <property type="match status" value="1"/>
</dbReference>
<dbReference type="InterPro" id="IPR008271">
    <property type="entry name" value="Ser/Thr_kinase_AS"/>
</dbReference>
<dbReference type="PANTHER" id="PTHR24346">
    <property type="entry name" value="MAP/MICROTUBULE AFFINITY-REGULATING KINASE"/>
    <property type="match status" value="1"/>
</dbReference>
<sequence length="597" mass="66244">MHALACALPTKIAKKRLNLTNPDFLLPGIGQYLFVKTIGTGKFSKVKLARHCDNGKEFAVKIIDKRAHDHRVLSRLVREISLMEQLNHENVVKLEEVVDTPNSLFLVLEYVPGCNLDEYLQKRGGSLSEEEARDIFRQMVTAISYCHSRWICHRDLKTPNILIGPGGVVKVADFGLGNRFGLQRLRTICGSMLYYSPEIISGQKYRGPEVDCWCLGVALFRMTAGYEPFCHASTVGELKIDVCTGNYRIPDKLSLELQSTIKKCLSLDRKRRMNLKSVLGGDPWLNDFGRIGDPAMEDAGNGRDSNMRRASTDLKVPCIKRTFIHSSPESPSFFPFVDASQEDAERAALQDIVRQQTEDSGLSLLQTTTHFRLHLRSFFNMNRVGNSISRRTKILGEFIGLPQLVTRDYLCFFTISGGKYDPATSNQDVTRRTEMLRALTCSCELVGVTYVIVSPHRVICTSTLTNNDTSPTWHGEYAASATSVSSSLKTSKSTKSLSTKSTSPSTTPPPPPITSSNKGITLVNERTAMFYIEIFTTSQHAKVVGLRFSKVRGTGQVFRVAVSRIMDTLALSGPDTIDTKDALSAFEESTGIDGAIL</sequence>
<evidence type="ECO:0000256" key="7">
    <source>
        <dbReference type="SAM" id="MobiDB-lite"/>
    </source>
</evidence>
<dbReference type="GO" id="GO:0005524">
    <property type="term" value="F:ATP binding"/>
    <property type="evidence" value="ECO:0007669"/>
    <property type="project" value="UniProtKB-UniRule"/>
</dbReference>
<keyword evidence="4 10" id="KW-0418">Kinase</keyword>
<dbReference type="Gene3D" id="1.10.510.10">
    <property type="entry name" value="Transferase(Phosphotransferase) domain 1"/>
    <property type="match status" value="1"/>
</dbReference>
<feature type="compositionally biased region" description="Low complexity" evidence="7">
    <location>
        <begin position="492"/>
        <end position="505"/>
    </location>
</feature>
<evidence type="ECO:0000256" key="4">
    <source>
        <dbReference type="ARBA" id="ARBA00022777"/>
    </source>
</evidence>
<dbReference type="InterPro" id="IPR001772">
    <property type="entry name" value="KA1_dom"/>
</dbReference>
<dbReference type="SUPFAM" id="SSF56112">
    <property type="entry name" value="Protein kinase-like (PK-like)"/>
    <property type="match status" value="1"/>
</dbReference>
<dbReference type="PROSITE" id="PS50032">
    <property type="entry name" value="KA1"/>
    <property type="match status" value="1"/>
</dbReference>
<dbReference type="GO" id="GO:0005737">
    <property type="term" value="C:cytoplasm"/>
    <property type="evidence" value="ECO:0007669"/>
    <property type="project" value="TreeGrafter"/>
</dbReference>
<dbReference type="PANTHER" id="PTHR24346:SF30">
    <property type="entry name" value="MATERNAL EMBRYONIC LEUCINE ZIPPER KINASE"/>
    <property type="match status" value="1"/>
</dbReference>
<dbReference type="PROSITE" id="PS00108">
    <property type="entry name" value="PROTEIN_KINASE_ST"/>
    <property type="match status" value="1"/>
</dbReference>
<feature type="binding site" evidence="6">
    <location>
        <position position="61"/>
    </location>
    <ligand>
        <name>ATP</name>
        <dbReference type="ChEBI" id="CHEBI:30616"/>
    </ligand>
</feature>
<feature type="region of interest" description="Disordered" evidence="7">
    <location>
        <begin position="492"/>
        <end position="519"/>
    </location>
</feature>
<feature type="domain" description="Protein kinase" evidence="8">
    <location>
        <begin position="32"/>
        <end position="285"/>
    </location>
</feature>
<comment type="caution">
    <text evidence="10">The sequence shown here is derived from an EMBL/GenBank/DDBJ whole genome shotgun (WGS) entry which is preliminary data.</text>
</comment>
<dbReference type="InterPro" id="IPR017441">
    <property type="entry name" value="Protein_kinase_ATP_BS"/>
</dbReference>
<keyword evidence="3 6" id="KW-0547">Nucleotide-binding</keyword>
<evidence type="ECO:0000259" key="8">
    <source>
        <dbReference type="PROSITE" id="PS50011"/>
    </source>
</evidence>
<reference evidence="10 11" key="1">
    <citation type="journal article" date="2018" name="New Phytol.">
        <title>Phylogenomics of Endogonaceae and evolution of mycorrhizas within Mucoromycota.</title>
        <authorList>
            <person name="Chang Y."/>
            <person name="Desiro A."/>
            <person name="Na H."/>
            <person name="Sandor L."/>
            <person name="Lipzen A."/>
            <person name="Clum A."/>
            <person name="Barry K."/>
            <person name="Grigoriev I.V."/>
            <person name="Martin F.M."/>
            <person name="Stajich J.E."/>
            <person name="Smith M.E."/>
            <person name="Bonito G."/>
            <person name="Spatafora J.W."/>
        </authorList>
    </citation>
    <scope>NUCLEOTIDE SEQUENCE [LARGE SCALE GENOMIC DNA]</scope>
    <source>
        <strain evidence="10 11">AD002</strain>
    </source>
</reference>
<dbReference type="AlphaFoldDB" id="A0A433Q4T4"/>
<keyword evidence="2" id="KW-0808">Transferase</keyword>
<evidence type="ECO:0000259" key="9">
    <source>
        <dbReference type="PROSITE" id="PS50032"/>
    </source>
</evidence>
<evidence type="ECO:0000313" key="11">
    <source>
        <dbReference type="Proteomes" id="UP000274822"/>
    </source>
</evidence>
<keyword evidence="11" id="KW-1185">Reference proteome</keyword>
<evidence type="ECO:0000256" key="5">
    <source>
        <dbReference type="ARBA" id="ARBA00022840"/>
    </source>
</evidence>
<dbReference type="FunFam" id="3.30.200.20:FF:000003">
    <property type="entry name" value="Non-specific serine/threonine protein kinase"/>
    <property type="match status" value="1"/>
</dbReference>
<evidence type="ECO:0000256" key="2">
    <source>
        <dbReference type="ARBA" id="ARBA00022679"/>
    </source>
</evidence>
<dbReference type="EMBL" id="RBNJ01014808">
    <property type="protein sequence ID" value="RUS24816.1"/>
    <property type="molecule type" value="Genomic_DNA"/>
</dbReference>
<dbReference type="PROSITE" id="PS00107">
    <property type="entry name" value="PROTEIN_KINASE_ATP"/>
    <property type="match status" value="1"/>
</dbReference>
<gene>
    <name evidence="10" type="ORF">BC938DRAFT_473034</name>
</gene>
<proteinExistence type="predicted"/>
<dbReference type="InterPro" id="IPR011009">
    <property type="entry name" value="Kinase-like_dom_sf"/>
</dbReference>
<protein>
    <submittedName>
        <fullName evidence="10">Kinase-like domain-containing protein</fullName>
    </submittedName>
</protein>
<dbReference type="InterPro" id="IPR000719">
    <property type="entry name" value="Prot_kinase_dom"/>
</dbReference>
<dbReference type="Pfam" id="PF00069">
    <property type="entry name" value="Pkinase"/>
    <property type="match status" value="1"/>
</dbReference>
<keyword evidence="5 6" id="KW-0067">ATP-binding</keyword>
<dbReference type="Proteomes" id="UP000274822">
    <property type="component" value="Unassembled WGS sequence"/>
</dbReference>
<evidence type="ECO:0000313" key="10">
    <source>
        <dbReference type="EMBL" id="RUS24816.1"/>
    </source>
</evidence>
<evidence type="ECO:0000256" key="3">
    <source>
        <dbReference type="ARBA" id="ARBA00022741"/>
    </source>
</evidence>
<dbReference type="GO" id="GO:0035556">
    <property type="term" value="P:intracellular signal transduction"/>
    <property type="evidence" value="ECO:0007669"/>
    <property type="project" value="TreeGrafter"/>
</dbReference>
<accession>A0A433Q4T4</accession>
<dbReference type="SMART" id="SM00220">
    <property type="entry name" value="S_TKc"/>
    <property type="match status" value="1"/>
</dbReference>
<feature type="domain" description="KA1" evidence="9">
    <location>
        <begin position="521"/>
        <end position="571"/>
    </location>
</feature>
<dbReference type="FunFam" id="1.10.510.10:FF:000571">
    <property type="entry name" value="Maternal embryonic leucine zipper kinase"/>
    <property type="match status" value="1"/>
</dbReference>
<name>A0A433Q4T4_9FUNG</name>